<protein>
    <submittedName>
        <fullName evidence="2">Protein FAR1-RELATED SEQUENCE 5-like</fullName>
    </submittedName>
</protein>
<organism evidence="2 3">
    <name type="scientific">Panicum miliaceum</name>
    <name type="common">Proso millet</name>
    <name type="synonym">Broomcorn millet</name>
    <dbReference type="NCBI Taxonomy" id="4540"/>
    <lineage>
        <taxon>Eukaryota</taxon>
        <taxon>Viridiplantae</taxon>
        <taxon>Streptophyta</taxon>
        <taxon>Embryophyta</taxon>
        <taxon>Tracheophyta</taxon>
        <taxon>Spermatophyta</taxon>
        <taxon>Magnoliopsida</taxon>
        <taxon>Liliopsida</taxon>
        <taxon>Poales</taxon>
        <taxon>Poaceae</taxon>
        <taxon>PACMAD clade</taxon>
        <taxon>Panicoideae</taxon>
        <taxon>Panicodae</taxon>
        <taxon>Paniceae</taxon>
        <taxon>Panicinae</taxon>
        <taxon>Panicum</taxon>
        <taxon>Panicum sect. Panicum</taxon>
    </lineage>
</organism>
<dbReference type="PANTHER" id="PTHR47718">
    <property type="entry name" value="OS01G0519700 PROTEIN"/>
    <property type="match status" value="1"/>
</dbReference>
<name>A0A3L6QIG0_PANMI</name>
<comment type="caution">
    <text evidence="2">The sequence shown here is derived from an EMBL/GenBank/DDBJ whole genome shotgun (WGS) entry which is preliminary data.</text>
</comment>
<evidence type="ECO:0000313" key="2">
    <source>
        <dbReference type="EMBL" id="RLM79176.1"/>
    </source>
</evidence>
<dbReference type="Proteomes" id="UP000275267">
    <property type="component" value="Unassembled WGS sequence"/>
</dbReference>
<evidence type="ECO:0000259" key="1">
    <source>
        <dbReference type="Pfam" id="PF10551"/>
    </source>
</evidence>
<dbReference type="PANTHER" id="PTHR47718:SF18">
    <property type="entry name" value="PROTEIN FAR1-RELATED SEQUENCE 5-LIKE"/>
    <property type="match status" value="1"/>
</dbReference>
<keyword evidence="3" id="KW-1185">Reference proteome</keyword>
<dbReference type="EMBL" id="PQIB02000012">
    <property type="protein sequence ID" value="RLM79176.1"/>
    <property type="molecule type" value="Genomic_DNA"/>
</dbReference>
<dbReference type="OrthoDB" id="680064at2759"/>
<dbReference type="STRING" id="4540.A0A3L6QIG0"/>
<dbReference type="InterPro" id="IPR018289">
    <property type="entry name" value="MULE_transposase_dom"/>
</dbReference>
<sequence length="169" mass="20097">MKEKQRINSSFFFEYQLDNKLRLTHIFWADSTCIRNYKLFGDVMSFDSTYRTNRYDLVFTPFTGVNHHKSCITFGAAFLPNEKKESYKWLFRTFLKAMGGVAPKLIITDEDLSMKAAIKDVFPNTIHRLWMWNILNKLPEKLGRDFTKDEEFMKKFGMCMVFRHLMSLS</sequence>
<dbReference type="AlphaFoldDB" id="A0A3L6QIG0"/>
<evidence type="ECO:0000313" key="3">
    <source>
        <dbReference type="Proteomes" id="UP000275267"/>
    </source>
</evidence>
<accession>A0A3L6QIG0</accession>
<dbReference type="Pfam" id="PF10551">
    <property type="entry name" value="MULE"/>
    <property type="match status" value="1"/>
</dbReference>
<gene>
    <name evidence="2" type="ORF">C2845_PM12G15940</name>
</gene>
<reference evidence="3" key="1">
    <citation type="journal article" date="2019" name="Nat. Commun.">
        <title>The genome of broomcorn millet.</title>
        <authorList>
            <person name="Zou C."/>
            <person name="Miki D."/>
            <person name="Li D."/>
            <person name="Tang Q."/>
            <person name="Xiao L."/>
            <person name="Rajput S."/>
            <person name="Deng P."/>
            <person name="Jia W."/>
            <person name="Huang R."/>
            <person name="Zhang M."/>
            <person name="Sun Y."/>
            <person name="Hu J."/>
            <person name="Fu X."/>
            <person name="Schnable P.S."/>
            <person name="Li F."/>
            <person name="Zhang H."/>
            <person name="Feng B."/>
            <person name="Zhu X."/>
            <person name="Liu R."/>
            <person name="Schnable J.C."/>
            <person name="Zhu J.-K."/>
            <person name="Zhang H."/>
        </authorList>
    </citation>
    <scope>NUCLEOTIDE SEQUENCE [LARGE SCALE GENOMIC DNA]</scope>
</reference>
<proteinExistence type="predicted"/>
<feature type="domain" description="MULE transposase" evidence="1">
    <location>
        <begin position="43"/>
        <end position="136"/>
    </location>
</feature>